<feature type="domain" description="Carrier" evidence="1">
    <location>
        <begin position="1"/>
        <end position="80"/>
    </location>
</feature>
<reference evidence="3" key="1">
    <citation type="journal article" date="2019" name="Int. J. Syst. Evol. Microbiol.">
        <title>The Global Catalogue of Microorganisms (GCM) 10K type strain sequencing project: providing services to taxonomists for standard genome sequencing and annotation.</title>
        <authorList>
            <consortium name="The Broad Institute Genomics Platform"/>
            <consortium name="The Broad Institute Genome Sequencing Center for Infectious Disease"/>
            <person name="Wu L."/>
            <person name="Ma J."/>
        </authorList>
    </citation>
    <scope>NUCLEOTIDE SEQUENCE [LARGE SCALE GENOMIC DNA]</scope>
    <source>
        <strain evidence="3">JCM 9371</strain>
    </source>
</reference>
<dbReference type="SUPFAM" id="SSF47336">
    <property type="entry name" value="ACP-like"/>
    <property type="match status" value="1"/>
</dbReference>
<dbReference type="InterPro" id="IPR036736">
    <property type="entry name" value="ACP-like_sf"/>
</dbReference>
<comment type="caution">
    <text evidence="2">The sequence shown here is derived from an EMBL/GenBank/DDBJ whole genome shotgun (WGS) entry which is preliminary data.</text>
</comment>
<dbReference type="InterPro" id="IPR009081">
    <property type="entry name" value="PP-bd_ACP"/>
</dbReference>
<proteinExistence type="predicted"/>
<dbReference type="PROSITE" id="PS50075">
    <property type="entry name" value="CARRIER"/>
    <property type="match status" value="1"/>
</dbReference>
<dbReference type="RefSeq" id="WP_165502934.1">
    <property type="nucleotide sequence ID" value="NZ_CAACUY010000065.1"/>
</dbReference>
<dbReference type="Pfam" id="PF00550">
    <property type="entry name" value="PP-binding"/>
    <property type="match status" value="1"/>
</dbReference>
<protein>
    <submittedName>
        <fullName evidence="2">Acyl carrier protein</fullName>
    </submittedName>
</protein>
<evidence type="ECO:0000313" key="3">
    <source>
        <dbReference type="Proteomes" id="UP001597063"/>
    </source>
</evidence>
<evidence type="ECO:0000259" key="1">
    <source>
        <dbReference type="PROSITE" id="PS50075"/>
    </source>
</evidence>
<dbReference type="EMBL" id="JBHTGP010000018">
    <property type="protein sequence ID" value="MFD0689919.1"/>
    <property type="molecule type" value="Genomic_DNA"/>
</dbReference>
<evidence type="ECO:0000313" key="2">
    <source>
        <dbReference type="EMBL" id="MFD0689919.1"/>
    </source>
</evidence>
<sequence>MSREDIARRVRDLVGDLVPAGARRVGPADRLVEDLGFDSVAVLELALALEVEFDLQEIDEARTVDLATVGDIEALIAKAVSEPEYGT</sequence>
<keyword evidence="3" id="KW-1185">Reference proteome</keyword>
<dbReference type="Proteomes" id="UP001597063">
    <property type="component" value="Unassembled WGS sequence"/>
</dbReference>
<gene>
    <name evidence="2" type="ORF">ACFQZM_35895</name>
</gene>
<dbReference type="Gene3D" id="1.10.1200.10">
    <property type="entry name" value="ACP-like"/>
    <property type="match status" value="1"/>
</dbReference>
<organism evidence="2 3">
    <name type="scientific">Actinomadura fibrosa</name>
    <dbReference type="NCBI Taxonomy" id="111802"/>
    <lineage>
        <taxon>Bacteria</taxon>
        <taxon>Bacillati</taxon>
        <taxon>Actinomycetota</taxon>
        <taxon>Actinomycetes</taxon>
        <taxon>Streptosporangiales</taxon>
        <taxon>Thermomonosporaceae</taxon>
        <taxon>Actinomadura</taxon>
    </lineage>
</organism>
<name>A0ABW2XU55_9ACTN</name>
<accession>A0ABW2XU55</accession>